<feature type="region of interest" description="Disordered" evidence="1">
    <location>
        <begin position="1"/>
        <end position="31"/>
    </location>
</feature>
<dbReference type="AlphaFoldDB" id="E9DAR5"/>
<keyword evidence="3" id="KW-1185">Reference proteome</keyword>
<proteinExistence type="predicted"/>
<reference evidence="3" key="2">
    <citation type="submission" date="2010-03" db="EMBL/GenBank/DDBJ databases">
        <title>The genome sequence of Coccidioides posadasii strain Silveira.</title>
        <authorList>
            <consortium name="The Broad Institute Genome Sequencing Center for Infectious Disease"/>
            <person name="Neafsey D."/>
            <person name="Orbach M."/>
            <person name="Henn M.R."/>
            <person name="Cole G.T."/>
            <person name="Galgiani J."/>
            <person name="Gardner M.J."/>
            <person name="Kirkland T.N."/>
            <person name="Taylor J.W."/>
            <person name="Young S.K."/>
            <person name="Zeng Q."/>
            <person name="Koehrsen M."/>
            <person name="Alvarado L."/>
            <person name="Berlin A."/>
            <person name="Borenstein D."/>
            <person name="Chapman S.B."/>
            <person name="Chen Z."/>
            <person name="Engels R."/>
            <person name="Freedman E."/>
            <person name="Gellesch M."/>
            <person name="Goldberg J."/>
            <person name="Griggs A."/>
            <person name="Gujja S."/>
            <person name="Heilman E."/>
            <person name="Heiman D."/>
            <person name="Howarth C."/>
            <person name="Jen D."/>
            <person name="Larson L."/>
            <person name="Mehta T."/>
            <person name="Neiman D."/>
            <person name="Park D."/>
            <person name="Pearson M."/>
            <person name="Richards J."/>
            <person name="Roberts A."/>
            <person name="Saif S."/>
            <person name="Shea T."/>
            <person name="Shenoy N."/>
            <person name="Sisk P."/>
            <person name="Stolte C."/>
            <person name="Sykes S."/>
            <person name="Walk T."/>
            <person name="White J."/>
            <person name="Yandava C."/>
            <person name="Haas B."/>
            <person name="Nusbaum C."/>
            <person name="Birren B."/>
        </authorList>
    </citation>
    <scope>NUCLEOTIDE SEQUENCE [LARGE SCALE GENOMIC DNA]</scope>
    <source>
        <strain evidence="3">RMSCC 757 / Silveira</strain>
    </source>
</reference>
<feature type="compositionally biased region" description="Polar residues" evidence="1">
    <location>
        <begin position="1"/>
        <end position="30"/>
    </location>
</feature>
<dbReference type="VEuPathDB" id="FungiDB:CPSG_06917"/>
<reference evidence="3" key="1">
    <citation type="journal article" date="2010" name="Genome Res.">
        <title>Population genomic sequencing of Coccidioides fungi reveals recent hybridization and transposon control.</title>
        <authorList>
            <person name="Neafsey D.E."/>
            <person name="Barker B.M."/>
            <person name="Sharpton T.J."/>
            <person name="Stajich J.E."/>
            <person name="Park D.J."/>
            <person name="Whiston E."/>
            <person name="Hung C.-Y."/>
            <person name="McMahan C."/>
            <person name="White J."/>
            <person name="Sykes S."/>
            <person name="Heiman D."/>
            <person name="Young S."/>
            <person name="Zeng Q."/>
            <person name="Abouelleil A."/>
            <person name="Aftuck L."/>
            <person name="Bessette D."/>
            <person name="Brown A."/>
            <person name="FitzGerald M."/>
            <person name="Lui A."/>
            <person name="Macdonald J.P."/>
            <person name="Priest M."/>
            <person name="Orbach M.J."/>
            <person name="Galgiani J.N."/>
            <person name="Kirkland T.N."/>
            <person name="Cole G.T."/>
            <person name="Birren B.W."/>
            <person name="Henn M.R."/>
            <person name="Taylor J.W."/>
            <person name="Rounsley S.D."/>
        </authorList>
    </citation>
    <scope>NUCLEOTIDE SEQUENCE [LARGE SCALE GENOMIC DNA]</scope>
    <source>
        <strain evidence="3">RMSCC 757 / Silveira</strain>
    </source>
</reference>
<dbReference type="HOGENOM" id="CLU_2183698_0_0_1"/>
<evidence type="ECO:0000313" key="3">
    <source>
        <dbReference type="Proteomes" id="UP000002497"/>
    </source>
</evidence>
<dbReference type="EMBL" id="GL636497">
    <property type="protein sequence ID" value="EFW16401.1"/>
    <property type="molecule type" value="Genomic_DNA"/>
</dbReference>
<protein>
    <submittedName>
        <fullName evidence="2">Uncharacterized protein</fullName>
    </submittedName>
</protein>
<name>E9DAR5_COCPS</name>
<dbReference type="Proteomes" id="UP000002497">
    <property type="component" value="Unassembled WGS sequence"/>
</dbReference>
<sequence>MTSLLSHSDSWGTSGPQVSKQKRATSSIGSSEDDWLAPAFVLPPMAKLPHCFRCRSRMHLQASPWGPCRGARVGHVIFGHCDNRMGLAWGTKGVCFQATVLKGMDMSTS</sequence>
<accession>E9DAR5</accession>
<evidence type="ECO:0000256" key="1">
    <source>
        <dbReference type="SAM" id="MobiDB-lite"/>
    </source>
</evidence>
<evidence type="ECO:0000313" key="2">
    <source>
        <dbReference type="EMBL" id="EFW16401.1"/>
    </source>
</evidence>
<gene>
    <name evidence="2" type="ORF">CPSG_06917</name>
</gene>
<organism evidence="3">
    <name type="scientific">Coccidioides posadasii (strain RMSCC 757 / Silveira)</name>
    <name type="common">Valley fever fungus</name>
    <dbReference type="NCBI Taxonomy" id="443226"/>
    <lineage>
        <taxon>Eukaryota</taxon>
        <taxon>Fungi</taxon>
        <taxon>Dikarya</taxon>
        <taxon>Ascomycota</taxon>
        <taxon>Pezizomycotina</taxon>
        <taxon>Eurotiomycetes</taxon>
        <taxon>Eurotiomycetidae</taxon>
        <taxon>Onygenales</taxon>
        <taxon>Onygenaceae</taxon>
        <taxon>Coccidioides</taxon>
    </lineage>
</organism>